<sequence length="259" mass="29219">MTTKSISIRSLDRAFDIIETFTFKEPLLSLVEIADRTKLPLATVHRILHTIMERGYIEKDKKTGKYKLGMEFIRVGGIVVQSVDLVSIATPFLEELAKTTELNVNLSVYDRGKALCLINIESFHRFGYEVKVGQKLPVYAGALSKVIFAYLNEEEIQQIISQDLELFTPETIAKKEELLSELERIRENGYSFSKGELTLGVKAFGHPVFNYENKLAAGIAISGPEIFLKKEKESELLDELKKTAALISKELGYKSSNTY</sequence>
<evidence type="ECO:0000259" key="7">
    <source>
        <dbReference type="PROSITE" id="PS51078"/>
    </source>
</evidence>
<dbReference type="PROSITE" id="PS51077">
    <property type="entry name" value="HTH_ICLR"/>
    <property type="match status" value="1"/>
</dbReference>
<dbReference type="GO" id="GO:0003677">
    <property type="term" value="F:DNA binding"/>
    <property type="evidence" value="ECO:0007669"/>
    <property type="project" value="UniProtKB-KW"/>
</dbReference>
<dbReference type="STRING" id="1459.AF332_14865"/>
<comment type="function">
    <text evidence="4">May be an activator protein for the gylABX operon.</text>
</comment>
<gene>
    <name evidence="8" type="ORF">AF332_14865</name>
</gene>
<evidence type="ECO:0000256" key="3">
    <source>
        <dbReference type="ARBA" id="ARBA00023163"/>
    </source>
</evidence>
<dbReference type="InterPro" id="IPR050707">
    <property type="entry name" value="HTH_MetabolicPath_Reg"/>
</dbReference>
<dbReference type="Proteomes" id="UP000037109">
    <property type="component" value="Unassembled WGS sequence"/>
</dbReference>
<dbReference type="InterPro" id="IPR029016">
    <property type="entry name" value="GAF-like_dom_sf"/>
</dbReference>
<reference evidence="9" key="1">
    <citation type="submission" date="2015-07" db="EMBL/GenBank/DDBJ databases">
        <title>Fjat-10036 dsm4.</title>
        <authorList>
            <person name="Liu B."/>
            <person name="Wang J."/>
            <person name="Zhu Y."/>
            <person name="Liu G."/>
            <person name="Chen Q."/>
            <person name="Chen Z."/>
            <person name="Lan J."/>
            <person name="Che J."/>
            <person name="Ge C."/>
            <person name="Shi H."/>
            <person name="Pan Z."/>
            <person name="Liu X."/>
        </authorList>
    </citation>
    <scope>NUCLEOTIDE SEQUENCE [LARGE SCALE GENOMIC DNA]</scope>
    <source>
        <strain evidence="9">DSM 4</strain>
    </source>
</reference>
<proteinExistence type="predicted"/>
<dbReference type="GO" id="GO:0045892">
    <property type="term" value="P:negative regulation of DNA-templated transcription"/>
    <property type="evidence" value="ECO:0007669"/>
    <property type="project" value="TreeGrafter"/>
</dbReference>
<comment type="caution">
    <text evidence="8">The sequence shown here is derived from an EMBL/GenBank/DDBJ whole genome shotgun (WGS) entry which is preliminary data.</text>
</comment>
<name>A0A0M0GE02_SPOGL</name>
<evidence type="ECO:0000256" key="1">
    <source>
        <dbReference type="ARBA" id="ARBA00023015"/>
    </source>
</evidence>
<dbReference type="PROSITE" id="PS51078">
    <property type="entry name" value="ICLR_ED"/>
    <property type="match status" value="1"/>
</dbReference>
<keyword evidence="2" id="KW-0238">DNA-binding</keyword>
<dbReference type="RefSeq" id="WP_053435338.1">
    <property type="nucleotide sequence ID" value="NZ_LGUF01000007.1"/>
</dbReference>
<dbReference type="PATRIC" id="fig|1459.3.peg.3209"/>
<organism evidence="8 9">
    <name type="scientific">Sporosarcina globispora</name>
    <name type="common">Bacillus globisporus</name>
    <dbReference type="NCBI Taxonomy" id="1459"/>
    <lineage>
        <taxon>Bacteria</taxon>
        <taxon>Bacillati</taxon>
        <taxon>Bacillota</taxon>
        <taxon>Bacilli</taxon>
        <taxon>Bacillales</taxon>
        <taxon>Caryophanaceae</taxon>
        <taxon>Sporosarcina</taxon>
    </lineage>
</organism>
<dbReference type="InterPro" id="IPR005471">
    <property type="entry name" value="Tscrpt_reg_IclR_N"/>
</dbReference>
<dbReference type="SUPFAM" id="SSF46785">
    <property type="entry name" value="Winged helix' DNA-binding domain"/>
    <property type="match status" value="1"/>
</dbReference>
<feature type="domain" description="IclR-ED" evidence="7">
    <location>
        <begin position="71"/>
        <end position="253"/>
    </location>
</feature>
<dbReference type="Gene3D" id="1.10.10.10">
    <property type="entry name" value="Winged helix-like DNA-binding domain superfamily/Winged helix DNA-binding domain"/>
    <property type="match status" value="1"/>
</dbReference>
<dbReference type="FunFam" id="1.10.10.10:FF:000056">
    <property type="entry name" value="IclR family transcriptional regulator"/>
    <property type="match status" value="1"/>
</dbReference>
<evidence type="ECO:0000313" key="9">
    <source>
        <dbReference type="Proteomes" id="UP000037109"/>
    </source>
</evidence>
<feature type="domain" description="HTH iclR-type" evidence="6">
    <location>
        <begin position="8"/>
        <end position="70"/>
    </location>
</feature>
<dbReference type="SMART" id="SM00346">
    <property type="entry name" value="HTH_ICLR"/>
    <property type="match status" value="1"/>
</dbReference>
<evidence type="ECO:0000259" key="6">
    <source>
        <dbReference type="PROSITE" id="PS51077"/>
    </source>
</evidence>
<accession>A0A0M0GE02</accession>
<dbReference type="SUPFAM" id="SSF55781">
    <property type="entry name" value="GAF domain-like"/>
    <property type="match status" value="1"/>
</dbReference>
<dbReference type="Gene3D" id="3.30.450.40">
    <property type="match status" value="1"/>
</dbReference>
<keyword evidence="3" id="KW-0804">Transcription</keyword>
<dbReference type="PANTHER" id="PTHR30136">
    <property type="entry name" value="HELIX-TURN-HELIX TRANSCRIPTIONAL REGULATOR, ICLR FAMILY"/>
    <property type="match status" value="1"/>
</dbReference>
<evidence type="ECO:0000313" key="8">
    <source>
        <dbReference type="EMBL" id="KON87978.1"/>
    </source>
</evidence>
<protein>
    <recommendedName>
        <fullName evidence="5">Glycerol operon regulatory protein</fullName>
    </recommendedName>
</protein>
<dbReference type="Pfam" id="PF01614">
    <property type="entry name" value="IclR_C"/>
    <property type="match status" value="1"/>
</dbReference>
<dbReference type="PANTHER" id="PTHR30136:SF24">
    <property type="entry name" value="HTH-TYPE TRANSCRIPTIONAL REPRESSOR ALLR"/>
    <property type="match status" value="1"/>
</dbReference>
<evidence type="ECO:0000256" key="5">
    <source>
        <dbReference type="ARBA" id="ARBA00070406"/>
    </source>
</evidence>
<evidence type="ECO:0000256" key="4">
    <source>
        <dbReference type="ARBA" id="ARBA00058938"/>
    </source>
</evidence>
<dbReference type="InterPro" id="IPR014757">
    <property type="entry name" value="Tscrpt_reg_IclR_C"/>
</dbReference>
<evidence type="ECO:0000256" key="2">
    <source>
        <dbReference type="ARBA" id="ARBA00023125"/>
    </source>
</evidence>
<keyword evidence="9" id="KW-1185">Reference proteome</keyword>
<dbReference type="AlphaFoldDB" id="A0A0M0GE02"/>
<keyword evidence="1" id="KW-0805">Transcription regulation</keyword>
<dbReference type="InterPro" id="IPR036390">
    <property type="entry name" value="WH_DNA-bd_sf"/>
</dbReference>
<dbReference type="InterPro" id="IPR036388">
    <property type="entry name" value="WH-like_DNA-bd_sf"/>
</dbReference>
<dbReference type="Pfam" id="PF09339">
    <property type="entry name" value="HTH_IclR"/>
    <property type="match status" value="1"/>
</dbReference>
<dbReference type="EMBL" id="LGUF01000007">
    <property type="protein sequence ID" value="KON87978.1"/>
    <property type="molecule type" value="Genomic_DNA"/>
</dbReference>
<dbReference type="GO" id="GO:0003700">
    <property type="term" value="F:DNA-binding transcription factor activity"/>
    <property type="evidence" value="ECO:0007669"/>
    <property type="project" value="TreeGrafter"/>
</dbReference>